<evidence type="ECO:0000259" key="4">
    <source>
        <dbReference type="PROSITE" id="PS51790"/>
    </source>
</evidence>
<evidence type="ECO:0000256" key="1">
    <source>
        <dbReference type="ARBA" id="ARBA00012499"/>
    </source>
</evidence>
<dbReference type="SUPFAM" id="SSF51316">
    <property type="entry name" value="Mss4-like"/>
    <property type="match status" value="1"/>
</dbReference>
<name>A0A344TJG0_9BACT</name>
<dbReference type="InterPro" id="IPR011057">
    <property type="entry name" value="Mss4-like_sf"/>
</dbReference>
<proteinExistence type="predicted"/>
<dbReference type="GO" id="GO:0006979">
    <property type="term" value="P:response to oxidative stress"/>
    <property type="evidence" value="ECO:0007669"/>
    <property type="project" value="InterPro"/>
</dbReference>
<evidence type="ECO:0000313" key="6">
    <source>
        <dbReference type="Proteomes" id="UP000251993"/>
    </source>
</evidence>
<gene>
    <name evidence="5" type="primary">msrB</name>
    <name evidence="5" type="ORF">DR864_13995</name>
</gene>
<dbReference type="PROSITE" id="PS51257">
    <property type="entry name" value="PROKAR_LIPOPROTEIN"/>
    <property type="match status" value="1"/>
</dbReference>
<keyword evidence="2 5" id="KW-0560">Oxidoreductase</keyword>
<dbReference type="OrthoDB" id="4174719at2"/>
<organism evidence="5 6">
    <name type="scientific">Runella rosea</name>
    <dbReference type="NCBI Taxonomy" id="2259595"/>
    <lineage>
        <taxon>Bacteria</taxon>
        <taxon>Pseudomonadati</taxon>
        <taxon>Bacteroidota</taxon>
        <taxon>Cytophagia</taxon>
        <taxon>Cytophagales</taxon>
        <taxon>Spirosomataceae</taxon>
        <taxon>Runella</taxon>
    </lineage>
</organism>
<evidence type="ECO:0000256" key="3">
    <source>
        <dbReference type="ARBA" id="ARBA00048488"/>
    </source>
</evidence>
<dbReference type="GO" id="GO:0030091">
    <property type="term" value="P:protein repair"/>
    <property type="evidence" value="ECO:0007669"/>
    <property type="project" value="InterPro"/>
</dbReference>
<feature type="domain" description="MsrB" evidence="4">
    <location>
        <begin position="42"/>
        <end position="164"/>
    </location>
</feature>
<dbReference type="GO" id="GO:0033743">
    <property type="term" value="F:peptide-methionine (R)-S-oxide reductase activity"/>
    <property type="evidence" value="ECO:0007669"/>
    <property type="project" value="UniProtKB-EC"/>
</dbReference>
<accession>A0A344TJG0</accession>
<protein>
    <recommendedName>
        <fullName evidence="1">peptide-methionine (R)-S-oxide reductase</fullName>
        <ecNumber evidence="1">1.8.4.12</ecNumber>
    </recommendedName>
</protein>
<reference evidence="5 6" key="1">
    <citation type="submission" date="2018-07" db="EMBL/GenBank/DDBJ databases">
        <title>Genome sequencing of Runella.</title>
        <authorList>
            <person name="Baek M.-G."/>
            <person name="Yi H."/>
        </authorList>
    </citation>
    <scope>NUCLEOTIDE SEQUENCE [LARGE SCALE GENOMIC DNA]</scope>
    <source>
        <strain evidence="5 6">HYN0085</strain>
    </source>
</reference>
<dbReference type="EC" id="1.8.4.12" evidence="1"/>
<dbReference type="AlphaFoldDB" id="A0A344TJG0"/>
<dbReference type="RefSeq" id="WP_114067563.1">
    <property type="nucleotide sequence ID" value="NZ_CP030850.1"/>
</dbReference>
<dbReference type="GO" id="GO:0005737">
    <property type="term" value="C:cytoplasm"/>
    <property type="evidence" value="ECO:0007669"/>
    <property type="project" value="TreeGrafter"/>
</dbReference>
<dbReference type="KEGG" id="run:DR864_13995"/>
<dbReference type="InterPro" id="IPR002579">
    <property type="entry name" value="Met_Sox_Rdtase_MsrB_dom"/>
</dbReference>
<dbReference type="NCBIfam" id="TIGR00357">
    <property type="entry name" value="peptide-methionine (R)-S-oxide reductase MsrB"/>
    <property type="match status" value="1"/>
</dbReference>
<dbReference type="EMBL" id="CP030850">
    <property type="protein sequence ID" value="AXE18781.1"/>
    <property type="molecule type" value="Genomic_DNA"/>
</dbReference>
<dbReference type="Pfam" id="PF01641">
    <property type="entry name" value="SelR"/>
    <property type="match status" value="1"/>
</dbReference>
<dbReference type="PROSITE" id="PS51790">
    <property type="entry name" value="MSRB"/>
    <property type="match status" value="1"/>
</dbReference>
<dbReference type="InterPro" id="IPR028427">
    <property type="entry name" value="Met_Sox_Rdtase_MsrB"/>
</dbReference>
<dbReference type="Proteomes" id="UP000251993">
    <property type="component" value="Chromosome"/>
</dbReference>
<evidence type="ECO:0000313" key="5">
    <source>
        <dbReference type="EMBL" id="AXE18781.1"/>
    </source>
</evidence>
<dbReference type="PANTHER" id="PTHR10173">
    <property type="entry name" value="METHIONINE SULFOXIDE REDUCTASE"/>
    <property type="match status" value="1"/>
</dbReference>
<dbReference type="Gene3D" id="2.170.150.20">
    <property type="entry name" value="Peptide methionine sulfoxide reductase"/>
    <property type="match status" value="1"/>
</dbReference>
<dbReference type="PANTHER" id="PTHR10173:SF52">
    <property type="entry name" value="METHIONINE-R-SULFOXIDE REDUCTASE B1"/>
    <property type="match status" value="1"/>
</dbReference>
<keyword evidence="6" id="KW-1185">Reference proteome</keyword>
<comment type="catalytic activity">
    <reaction evidence="3">
        <text>L-methionyl-[protein] + [thioredoxin]-disulfide + H2O = L-methionyl-(R)-S-oxide-[protein] + [thioredoxin]-dithiol</text>
        <dbReference type="Rhea" id="RHEA:24164"/>
        <dbReference type="Rhea" id="RHEA-COMP:10698"/>
        <dbReference type="Rhea" id="RHEA-COMP:10700"/>
        <dbReference type="Rhea" id="RHEA-COMP:12313"/>
        <dbReference type="Rhea" id="RHEA-COMP:12314"/>
        <dbReference type="ChEBI" id="CHEBI:15377"/>
        <dbReference type="ChEBI" id="CHEBI:16044"/>
        <dbReference type="ChEBI" id="CHEBI:29950"/>
        <dbReference type="ChEBI" id="CHEBI:45764"/>
        <dbReference type="ChEBI" id="CHEBI:50058"/>
        <dbReference type="EC" id="1.8.4.12"/>
    </reaction>
</comment>
<evidence type="ECO:0000256" key="2">
    <source>
        <dbReference type="ARBA" id="ARBA00023002"/>
    </source>
</evidence>
<sequence>MKTACGFWLIGIFVLFISCKGGVKKHNHYFSLTDTTELRLPNSTWEEVLTDGVYTVTREGSTEMPYTNEYWDFKGTGHYHCAACGNLLFSSAHKYDSGTGWPSFWQPSEPNRLLFRKDFSEREERIEVRCRRCGGHLGHLFYDGPAPTRQRYCMNSLALKFVGGKGSKPTK</sequence>